<dbReference type="AlphaFoldDB" id="A0A376BKU0"/>
<dbReference type="Proteomes" id="UP000254209">
    <property type="component" value="Unassembled WGS sequence"/>
</dbReference>
<dbReference type="STRING" id="1120980.GCA_000745955_02278"/>
<organism evidence="1 2">
    <name type="scientific">Alysiella crassa</name>
    <dbReference type="NCBI Taxonomy" id="153491"/>
    <lineage>
        <taxon>Bacteria</taxon>
        <taxon>Pseudomonadati</taxon>
        <taxon>Pseudomonadota</taxon>
        <taxon>Betaproteobacteria</taxon>
        <taxon>Neisseriales</taxon>
        <taxon>Neisseriaceae</taxon>
        <taxon>Alysiella</taxon>
    </lineage>
</organism>
<dbReference type="InterPro" id="IPR011990">
    <property type="entry name" value="TPR-like_helical_dom_sf"/>
</dbReference>
<dbReference type="EMBL" id="UFSO01000002">
    <property type="protein sequence ID" value="SSY70387.1"/>
    <property type="molecule type" value="Genomic_DNA"/>
</dbReference>
<reference evidence="1 2" key="1">
    <citation type="submission" date="2018-06" db="EMBL/GenBank/DDBJ databases">
        <authorList>
            <consortium name="Pathogen Informatics"/>
            <person name="Doyle S."/>
        </authorList>
    </citation>
    <scope>NUCLEOTIDE SEQUENCE [LARGE SCALE GENOMIC DNA]</scope>
    <source>
        <strain evidence="1 2">NCTC10283</strain>
    </source>
</reference>
<dbReference type="InterPro" id="IPR006597">
    <property type="entry name" value="Sel1-like"/>
</dbReference>
<dbReference type="Gene3D" id="1.25.40.10">
    <property type="entry name" value="Tetratricopeptide repeat domain"/>
    <property type="match status" value="1"/>
</dbReference>
<name>A0A376BKU0_9NEIS</name>
<dbReference type="SMART" id="SM00671">
    <property type="entry name" value="SEL1"/>
    <property type="match status" value="2"/>
</dbReference>
<protein>
    <submittedName>
        <fullName evidence="1">Sel1 repeat</fullName>
    </submittedName>
</protein>
<evidence type="ECO:0000313" key="2">
    <source>
        <dbReference type="Proteomes" id="UP000254209"/>
    </source>
</evidence>
<accession>A0A376BKU0</accession>
<keyword evidence="2" id="KW-1185">Reference proteome</keyword>
<evidence type="ECO:0000313" key="1">
    <source>
        <dbReference type="EMBL" id="SSY70387.1"/>
    </source>
</evidence>
<gene>
    <name evidence="1" type="ORF">NCTC10283_00476</name>
</gene>
<sequence>MTSEFHPFKQLLASAQAGDADCYKAVAVCYSTAYGVAADEEQALYWYKKAWKHQHHSEIAIAIAHIYFNQNSTRNAVYWLEKAVDLGNPNAALEYVQHLMTRKKLKSDALLWQLLTKVLASPEIDDLQRNQTLDIIKQLSEL</sequence>
<dbReference type="RefSeq" id="WP_034295088.1">
    <property type="nucleotide sequence ID" value="NZ_CP091519.2"/>
</dbReference>
<dbReference type="OrthoDB" id="8613472at2"/>
<dbReference type="Pfam" id="PF08238">
    <property type="entry name" value="Sel1"/>
    <property type="match status" value="2"/>
</dbReference>
<proteinExistence type="predicted"/>
<dbReference type="SUPFAM" id="SSF81901">
    <property type="entry name" value="HCP-like"/>
    <property type="match status" value="1"/>
</dbReference>